<evidence type="ECO:0000313" key="3">
    <source>
        <dbReference type="EMBL" id="KAF6220337.1"/>
    </source>
</evidence>
<feature type="chain" id="PRO_5034739740" description="Heterokaryon incompatibility domain-containing protein" evidence="1">
    <location>
        <begin position="17"/>
        <end position="200"/>
    </location>
</feature>
<comment type="caution">
    <text evidence="3">The sequence shown here is derived from an EMBL/GenBank/DDBJ whole genome shotgun (WGS) entry which is preliminary data.</text>
</comment>
<protein>
    <recommendedName>
        <fullName evidence="2">Heterokaryon incompatibility domain-containing protein</fullName>
    </recommendedName>
</protein>
<feature type="signal peptide" evidence="1">
    <location>
        <begin position="1"/>
        <end position="16"/>
    </location>
</feature>
<dbReference type="Proteomes" id="UP000593566">
    <property type="component" value="Unassembled WGS sequence"/>
</dbReference>
<feature type="domain" description="Heterokaryon incompatibility" evidence="2">
    <location>
        <begin position="74"/>
        <end position="199"/>
    </location>
</feature>
<keyword evidence="1" id="KW-0732">Signal</keyword>
<reference evidence="3 4" key="1">
    <citation type="journal article" date="2020" name="Genomics">
        <title>Complete, high-quality genomes from long-read metagenomic sequencing of two wolf lichen thalli reveals enigmatic genome architecture.</title>
        <authorList>
            <person name="McKenzie S.K."/>
            <person name="Walston R.F."/>
            <person name="Allen J.L."/>
        </authorList>
    </citation>
    <scope>NUCLEOTIDE SEQUENCE [LARGE SCALE GENOMIC DNA]</scope>
    <source>
        <strain evidence="3">WasteWater1</strain>
    </source>
</reference>
<gene>
    <name evidence="3" type="ORF">HO133_003469</name>
</gene>
<dbReference type="PANTHER" id="PTHR24148:SF73">
    <property type="entry name" value="HET DOMAIN PROTEIN (AFU_ORTHOLOGUE AFUA_8G01020)"/>
    <property type="match status" value="1"/>
</dbReference>
<sequence>MHSKTLLALVFKVGAGSSPAGCTIVMTLQDVYVQAPLVTDRREIRILALASGTGDDVLRGDLVVESLNYDDLDYTALSYTWSGPVSESAIFIGDVPLHITENLELALHRIRGRSRLKNLWIDAICINQNDYEKKSVHVPLMRDIYADATLALVWLDQKSADSDVAMDFTGSPRQRIPDQLVKIPLPAVTKLMRRTWWTRI</sequence>
<dbReference type="AlphaFoldDB" id="A0A8H6CB98"/>
<dbReference type="Pfam" id="PF06985">
    <property type="entry name" value="HET"/>
    <property type="match status" value="1"/>
</dbReference>
<evidence type="ECO:0000259" key="2">
    <source>
        <dbReference type="Pfam" id="PF06985"/>
    </source>
</evidence>
<dbReference type="RefSeq" id="XP_037149772.1">
    <property type="nucleotide sequence ID" value="XM_037294391.1"/>
</dbReference>
<evidence type="ECO:0000313" key="4">
    <source>
        <dbReference type="Proteomes" id="UP000593566"/>
    </source>
</evidence>
<keyword evidence="4" id="KW-1185">Reference proteome</keyword>
<dbReference type="EMBL" id="JACCJB010000017">
    <property type="protein sequence ID" value="KAF6220337.1"/>
    <property type="molecule type" value="Genomic_DNA"/>
</dbReference>
<dbReference type="InterPro" id="IPR052895">
    <property type="entry name" value="HetReg/Transcr_Mod"/>
</dbReference>
<accession>A0A8H6CB98</accession>
<dbReference type="GeneID" id="59331880"/>
<evidence type="ECO:0000256" key="1">
    <source>
        <dbReference type="SAM" id="SignalP"/>
    </source>
</evidence>
<dbReference type="InterPro" id="IPR010730">
    <property type="entry name" value="HET"/>
</dbReference>
<name>A0A8H6CB98_9LECA</name>
<proteinExistence type="predicted"/>
<organism evidence="3 4">
    <name type="scientific">Letharia lupina</name>
    <dbReference type="NCBI Taxonomy" id="560253"/>
    <lineage>
        <taxon>Eukaryota</taxon>
        <taxon>Fungi</taxon>
        <taxon>Dikarya</taxon>
        <taxon>Ascomycota</taxon>
        <taxon>Pezizomycotina</taxon>
        <taxon>Lecanoromycetes</taxon>
        <taxon>OSLEUM clade</taxon>
        <taxon>Lecanoromycetidae</taxon>
        <taxon>Lecanorales</taxon>
        <taxon>Lecanorineae</taxon>
        <taxon>Parmeliaceae</taxon>
        <taxon>Letharia</taxon>
    </lineage>
</organism>
<dbReference type="PANTHER" id="PTHR24148">
    <property type="entry name" value="ANKYRIN REPEAT DOMAIN-CONTAINING PROTEIN 39 HOMOLOG-RELATED"/>
    <property type="match status" value="1"/>
</dbReference>